<organism evidence="2 3">
    <name type="scientific">Marasmiellus scandens</name>
    <dbReference type="NCBI Taxonomy" id="2682957"/>
    <lineage>
        <taxon>Eukaryota</taxon>
        <taxon>Fungi</taxon>
        <taxon>Dikarya</taxon>
        <taxon>Basidiomycota</taxon>
        <taxon>Agaricomycotina</taxon>
        <taxon>Agaricomycetes</taxon>
        <taxon>Agaricomycetidae</taxon>
        <taxon>Agaricales</taxon>
        <taxon>Marasmiineae</taxon>
        <taxon>Omphalotaceae</taxon>
        <taxon>Marasmiellus</taxon>
    </lineage>
</organism>
<dbReference type="Proteomes" id="UP001498398">
    <property type="component" value="Unassembled WGS sequence"/>
</dbReference>
<protein>
    <recommendedName>
        <fullName evidence="4">C2H2-type domain-containing protein</fullName>
    </recommendedName>
</protein>
<feature type="compositionally biased region" description="Basic and acidic residues" evidence="1">
    <location>
        <begin position="7"/>
        <end position="25"/>
    </location>
</feature>
<sequence>MSSSRSMKVDKIKTSDDIRHLDHSSPRAQYSPYYNHYNQRNAYPNQQSLQGQSPTPSVMSPIDPSWQWNYSATSPQSPYTSSTSSGSLWTPLDHPDSNTFMFPPLHNGGTVSGSTYYREEFNRGAGGADNVDYVSPLSPQPSYLNPSSTAAYSYKNQVTYSTDQSAILPQHSDITAVSLGSGGTKKQVATDALVKASHSRRKDQKNPGQYVCELCGRDFTANHNLNSMSFSLLPE</sequence>
<evidence type="ECO:0000313" key="3">
    <source>
        <dbReference type="Proteomes" id="UP001498398"/>
    </source>
</evidence>
<evidence type="ECO:0008006" key="4">
    <source>
        <dbReference type="Google" id="ProtNLM"/>
    </source>
</evidence>
<dbReference type="EMBL" id="JBANRG010000089">
    <property type="protein sequence ID" value="KAK7437023.1"/>
    <property type="molecule type" value="Genomic_DNA"/>
</dbReference>
<comment type="caution">
    <text evidence="2">The sequence shown here is derived from an EMBL/GenBank/DDBJ whole genome shotgun (WGS) entry which is preliminary data.</text>
</comment>
<gene>
    <name evidence="2" type="ORF">VKT23_018839</name>
</gene>
<accession>A0ABR1ISD9</accession>
<evidence type="ECO:0000256" key="1">
    <source>
        <dbReference type="SAM" id="MobiDB-lite"/>
    </source>
</evidence>
<name>A0ABR1ISD9_9AGAR</name>
<reference evidence="2 3" key="1">
    <citation type="submission" date="2024-01" db="EMBL/GenBank/DDBJ databases">
        <title>A draft genome for the cacao thread blight pathogen Marasmiellus scandens.</title>
        <authorList>
            <person name="Baruah I.K."/>
            <person name="Leung J."/>
            <person name="Bukari Y."/>
            <person name="Amoako-Attah I."/>
            <person name="Meinhardt L.W."/>
            <person name="Bailey B.A."/>
            <person name="Cohen S.P."/>
        </authorList>
    </citation>
    <scope>NUCLEOTIDE SEQUENCE [LARGE SCALE GENOMIC DNA]</scope>
    <source>
        <strain evidence="2 3">GH-19</strain>
    </source>
</reference>
<feature type="compositionally biased region" description="Polar residues" evidence="1">
    <location>
        <begin position="36"/>
        <end position="58"/>
    </location>
</feature>
<feature type="region of interest" description="Disordered" evidence="1">
    <location>
        <begin position="1"/>
        <end position="61"/>
    </location>
</feature>
<proteinExistence type="predicted"/>
<keyword evidence="3" id="KW-1185">Reference proteome</keyword>
<evidence type="ECO:0000313" key="2">
    <source>
        <dbReference type="EMBL" id="KAK7437023.1"/>
    </source>
</evidence>